<evidence type="ECO:0000313" key="1">
    <source>
        <dbReference type="EMBL" id="KAH9683092.1"/>
    </source>
</evidence>
<dbReference type="EMBL" id="CM039178">
    <property type="protein sequence ID" value="KAH9683092.1"/>
    <property type="molecule type" value="Genomic_DNA"/>
</dbReference>
<comment type="caution">
    <text evidence="1">The sequence shown here is derived from an EMBL/GenBank/DDBJ whole genome shotgun (WGS) entry which is preliminary data.</text>
</comment>
<reference evidence="2" key="1">
    <citation type="journal article" date="2023" name="Hortic. Res.">
        <title>A chromosome-level phased genome enabling allele-level studies in sweet orange: a case study on citrus Huanglongbing tolerance.</title>
        <authorList>
            <person name="Wu B."/>
            <person name="Yu Q."/>
            <person name="Deng Z."/>
            <person name="Duan Y."/>
            <person name="Luo F."/>
            <person name="Gmitter F. Jr."/>
        </authorList>
    </citation>
    <scope>NUCLEOTIDE SEQUENCE [LARGE SCALE GENOMIC DNA]</scope>
    <source>
        <strain evidence="2">cv. Valencia</strain>
    </source>
</reference>
<gene>
    <name evidence="1" type="ORF">KPL71_027577</name>
</gene>
<organism evidence="1 2">
    <name type="scientific">Citrus sinensis</name>
    <name type="common">Sweet orange</name>
    <name type="synonym">Citrus aurantium var. sinensis</name>
    <dbReference type="NCBI Taxonomy" id="2711"/>
    <lineage>
        <taxon>Eukaryota</taxon>
        <taxon>Viridiplantae</taxon>
        <taxon>Streptophyta</taxon>
        <taxon>Embryophyta</taxon>
        <taxon>Tracheophyta</taxon>
        <taxon>Spermatophyta</taxon>
        <taxon>Magnoliopsida</taxon>
        <taxon>eudicotyledons</taxon>
        <taxon>Gunneridae</taxon>
        <taxon>Pentapetalae</taxon>
        <taxon>rosids</taxon>
        <taxon>malvids</taxon>
        <taxon>Sapindales</taxon>
        <taxon>Rutaceae</taxon>
        <taxon>Aurantioideae</taxon>
        <taxon>Citrus</taxon>
    </lineage>
</organism>
<evidence type="ECO:0000313" key="2">
    <source>
        <dbReference type="Proteomes" id="UP000829398"/>
    </source>
</evidence>
<keyword evidence="2" id="KW-1185">Reference proteome</keyword>
<protein>
    <submittedName>
        <fullName evidence="1">BI1-like protein</fullName>
    </submittedName>
</protein>
<accession>A0ACB8I9D7</accession>
<dbReference type="Proteomes" id="UP000829398">
    <property type="component" value="Chromosome 9"/>
</dbReference>
<sequence length="236" mass="26099">MSSPYHFLFKPSASGSQDSHFKPGLFHFHSNKNQPFLMKQTKMYPLAAACGEGHDEALSKDEEEEMKTRDLELRLRRGLIKKVYCILASQLLFGVVVYAVANIHPPITAFFKKNLLYLNGPVIIGTFFCIPMMLFPKKSFLNVALLLLSTVGMLVPVAVSIPDRHLVGLNGLMVLAALLSTLATVASLTKFTFWASKKGKDKALNQLEPLVQFALVFTFTNGVMNVGESLQGFGKD</sequence>
<proteinExistence type="predicted"/>
<name>A0ACB8I9D7_CITSI</name>